<dbReference type="SUPFAM" id="SSF47699">
    <property type="entry name" value="Bifunctional inhibitor/lipid-transfer protein/seed storage 2S albumin"/>
    <property type="match status" value="1"/>
</dbReference>
<keyword evidence="3" id="KW-0336">GPI-anchor</keyword>
<evidence type="ECO:0000313" key="12">
    <source>
        <dbReference type="Proteomes" id="UP000541444"/>
    </source>
</evidence>
<keyword evidence="5" id="KW-1015">Disulfide bond</keyword>
<keyword evidence="8" id="KW-0812">Transmembrane</keyword>
<evidence type="ECO:0000256" key="8">
    <source>
        <dbReference type="SAM" id="Phobius"/>
    </source>
</evidence>
<organism evidence="11 12">
    <name type="scientific">Kingdonia uniflora</name>
    <dbReference type="NCBI Taxonomy" id="39325"/>
    <lineage>
        <taxon>Eukaryota</taxon>
        <taxon>Viridiplantae</taxon>
        <taxon>Streptophyta</taxon>
        <taxon>Embryophyta</taxon>
        <taxon>Tracheophyta</taxon>
        <taxon>Spermatophyta</taxon>
        <taxon>Magnoliopsida</taxon>
        <taxon>Ranunculales</taxon>
        <taxon>Circaeasteraceae</taxon>
        <taxon>Kingdonia</taxon>
    </lineage>
</organism>
<feature type="chain" id="PRO_5029845836" description="Bifunctional inhibitor/plant lipid transfer protein/seed storage helical domain-containing protein" evidence="9">
    <location>
        <begin position="22"/>
        <end position="184"/>
    </location>
</feature>
<keyword evidence="4 9" id="KW-0732">Signal</keyword>
<dbReference type="SMART" id="SM00499">
    <property type="entry name" value="AAI"/>
    <property type="match status" value="1"/>
</dbReference>
<proteinExistence type="inferred from homology"/>
<evidence type="ECO:0000256" key="3">
    <source>
        <dbReference type="ARBA" id="ARBA00022622"/>
    </source>
</evidence>
<sequence>MASMNLSCMVLMVMVLSLISSSDLAKDIDECSPQLVGLTTCLPYVGGKSKAPTPDCCTGLKQAIGKEMKCLCVLVKDRDDPELGLQINATLALGLPSVCKAFANVSQCPSLLHLAPNSPDAKVFEDFANNSNATVNSTIPRITGTNVKHTSDGSCTRKKRWLVTEMVVVVSVWCLVSSVLGIHV</sequence>
<evidence type="ECO:0000256" key="6">
    <source>
        <dbReference type="ARBA" id="ARBA00023180"/>
    </source>
</evidence>
<dbReference type="EMBL" id="JACGCM010001659">
    <property type="protein sequence ID" value="KAF6151886.1"/>
    <property type="molecule type" value="Genomic_DNA"/>
</dbReference>
<evidence type="ECO:0000259" key="10">
    <source>
        <dbReference type="SMART" id="SM00499"/>
    </source>
</evidence>
<reference evidence="11 12" key="1">
    <citation type="journal article" date="2020" name="IScience">
        <title>Genome Sequencing of the Endangered Kingdonia uniflora (Circaeasteraceae, Ranunculales) Reveals Potential Mechanisms of Evolutionary Specialization.</title>
        <authorList>
            <person name="Sun Y."/>
            <person name="Deng T."/>
            <person name="Zhang A."/>
            <person name="Moore M.J."/>
            <person name="Landis J.B."/>
            <person name="Lin N."/>
            <person name="Zhang H."/>
            <person name="Zhang X."/>
            <person name="Huang J."/>
            <person name="Zhang X."/>
            <person name="Sun H."/>
            <person name="Wang H."/>
        </authorList>
    </citation>
    <scope>NUCLEOTIDE SEQUENCE [LARGE SCALE GENOMIC DNA]</scope>
    <source>
        <strain evidence="11">TB1705</strain>
        <tissue evidence="11">Leaf</tissue>
    </source>
</reference>
<dbReference type="FunFam" id="1.10.110.10:FF:000001">
    <property type="entry name" value="Bifunctional inhibitor/lipid-transfer protein/seed storage 2S albumin superfamily protein"/>
    <property type="match status" value="1"/>
</dbReference>
<dbReference type="Gene3D" id="1.10.110.10">
    <property type="entry name" value="Plant lipid-transfer and hydrophobic proteins"/>
    <property type="match status" value="1"/>
</dbReference>
<dbReference type="AlphaFoldDB" id="A0A7J7MAF9"/>
<keyword evidence="7" id="KW-0449">Lipoprotein</keyword>
<name>A0A7J7MAF9_9MAGN</name>
<dbReference type="InterPro" id="IPR016140">
    <property type="entry name" value="Bifunc_inhib/LTP/seed_store"/>
</dbReference>
<evidence type="ECO:0000256" key="4">
    <source>
        <dbReference type="ARBA" id="ARBA00022729"/>
    </source>
</evidence>
<feature type="transmembrane region" description="Helical" evidence="8">
    <location>
        <begin position="161"/>
        <end position="182"/>
    </location>
</feature>
<evidence type="ECO:0000313" key="11">
    <source>
        <dbReference type="EMBL" id="KAF6151886.1"/>
    </source>
</evidence>
<comment type="subcellular location">
    <subcellularLocation>
        <location evidence="1">Cell membrane</location>
        <topology evidence="1">Lipid-anchor</topology>
        <topology evidence="1">GPI-anchor</topology>
    </subcellularLocation>
</comment>
<evidence type="ECO:0000256" key="2">
    <source>
        <dbReference type="ARBA" id="ARBA00009748"/>
    </source>
</evidence>
<keyword evidence="12" id="KW-1185">Reference proteome</keyword>
<dbReference type="Proteomes" id="UP000541444">
    <property type="component" value="Unassembled WGS sequence"/>
</dbReference>
<comment type="similarity">
    <text evidence="2">Belongs to the plant LTP family.</text>
</comment>
<accession>A0A7J7MAF9</accession>
<feature type="signal peptide" evidence="9">
    <location>
        <begin position="1"/>
        <end position="21"/>
    </location>
</feature>
<keyword evidence="6" id="KW-0325">Glycoprotein</keyword>
<dbReference type="InterPro" id="IPR036312">
    <property type="entry name" value="Bifun_inhib/LTP/seed_sf"/>
</dbReference>
<evidence type="ECO:0000256" key="5">
    <source>
        <dbReference type="ARBA" id="ARBA00023157"/>
    </source>
</evidence>
<dbReference type="InterPro" id="IPR043325">
    <property type="entry name" value="LTSS"/>
</dbReference>
<dbReference type="Pfam" id="PF14368">
    <property type="entry name" value="LTP_2"/>
    <property type="match status" value="1"/>
</dbReference>
<dbReference type="OrthoDB" id="1938537at2759"/>
<gene>
    <name evidence="11" type="ORF">GIB67_010460</name>
</gene>
<dbReference type="CDD" id="cd00010">
    <property type="entry name" value="AAI_LTSS"/>
    <property type="match status" value="1"/>
</dbReference>
<dbReference type="PANTHER" id="PTHR33044">
    <property type="entry name" value="BIFUNCTIONAL INHIBITOR/LIPID-TRANSFER PROTEIN/SEED STORAGE 2S ALBUMIN SUPERFAMILY PROTEIN-RELATED"/>
    <property type="match status" value="1"/>
</dbReference>
<dbReference type="GO" id="GO:0005886">
    <property type="term" value="C:plasma membrane"/>
    <property type="evidence" value="ECO:0007669"/>
    <property type="project" value="UniProtKB-SubCell"/>
</dbReference>
<feature type="domain" description="Bifunctional inhibitor/plant lipid transfer protein/seed storage helical" evidence="10">
    <location>
        <begin position="31"/>
        <end position="108"/>
    </location>
</feature>
<keyword evidence="8" id="KW-1133">Transmembrane helix</keyword>
<keyword evidence="8" id="KW-0472">Membrane</keyword>
<comment type="caution">
    <text evidence="11">The sequence shown here is derived from an EMBL/GenBank/DDBJ whole genome shotgun (WGS) entry which is preliminary data.</text>
</comment>
<dbReference type="GO" id="GO:0098552">
    <property type="term" value="C:side of membrane"/>
    <property type="evidence" value="ECO:0007669"/>
    <property type="project" value="UniProtKB-KW"/>
</dbReference>
<evidence type="ECO:0000256" key="9">
    <source>
        <dbReference type="SAM" id="SignalP"/>
    </source>
</evidence>
<evidence type="ECO:0000256" key="7">
    <source>
        <dbReference type="ARBA" id="ARBA00023288"/>
    </source>
</evidence>
<evidence type="ECO:0000256" key="1">
    <source>
        <dbReference type="ARBA" id="ARBA00004609"/>
    </source>
</evidence>
<protein>
    <recommendedName>
        <fullName evidence="10">Bifunctional inhibitor/plant lipid transfer protein/seed storage helical domain-containing protein</fullName>
    </recommendedName>
</protein>